<evidence type="ECO:0000313" key="11">
    <source>
        <dbReference type="Proteomes" id="UP000799118"/>
    </source>
</evidence>
<evidence type="ECO:0000256" key="2">
    <source>
        <dbReference type="ARBA" id="ARBA00004834"/>
    </source>
</evidence>
<proteinExistence type="inferred from homology"/>
<dbReference type="PANTHER" id="PTHR31776">
    <property type="entry name" value="ALPHA-L-ARABINOFURANOSIDASE 1"/>
    <property type="match status" value="1"/>
</dbReference>
<accession>A0A6A4HT40</accession>
<dbReference type="GO" id="GO:0046373">
    <property type="term" value="P:L-arabinose metabolic process"/>
    <property type="evidence" value="ECO:0007669"/>
    <property type="project" value="InterPro"/>
</dbReference>
<keyword evidence="7" id="KW-0325">Glycoprotein</keyword>
<dbReference type="InterPro" id="IPR017853">
    <property type="entry name" value="GH"/>
</dbReference>
<keyword evidence="5 8" id="KW-0732">Signal</keyword>
<gene>
    <name evidence="10" type="ORF">BT96DRAFT_919098</name>
</gene>
<dbReference type="GO" id="GO:0031222">
    <property type="term" value="P:arabinan catabolic process"/>
    <property type="evidence" value="ECO:0007669"/>
    <property type="project" value="UniProtKB-UniPathway"/>
</dbReference>
<evidence type="ECO:0000313" key="10">
    <source>
        <dbReference type="EMBL" id="KAE9400941.1"/>
    </source>
</evidence>
<reference evidence="10" key="1">
    <citation type="journal article" date="2019" name="Environ. Microbiol.">
        <title>Fungal ecological strategies reflected in gene transcription - a case study of two litter decomposers.</title>
        <authorList>
            <person name="Barbi F."/>
            <person name="Kohler A."/>
            <person name="Barry K."/>
            <person name="Baskaran P."/>
            <person name="Daum C."/>
            <person name="Fauchery L."/>
            <person name="Ihrmark K."/>
            <person name="Kuo A."/>
            <person name="LaButti K."/>
            <person name="Lipzen A."/>
            <person name="Morin E."/>
            <person name="Grigoriev I.V."/>
            <person name="Henrissat B."/>
            <person name="Lindahl B."/>
            <person name="Martin F."/>
        </authorList>
    </citation>
    <scope>NUCLEOTIDE SEQUENCE</scope>
    <source>
        <strain evidence="10">JB14</strain>
    </source>
</reference>
<comment type="catalytic activity">
    <reaction evidence="1">
        <text>Hydrolysis of terminal non-reducing alpha-L-arabinofuranoside residues in alpha-L-arabinosides.</text>
        <dbReference type="EC" id="3.2.1.55"/>
    </reaction>
</comment>
<name>A0A6A4HT40_9AGAR</name>
<comment type="similarity">
    <text evidence="3">Belongs to the glycosyl hydrolase 51 family.</text>
</comment>
<evidence type="ECO:0000259" key="9">
    <source>
        <dbReference type="SMART" id="SM00813"/>
    </source>
</evidence>
<evidence type="ECO:0000256" key="4">
    <source>
        <dbReference type="ARBA" id="ARBA00012670"/>
    </source>
</evidence>
<dbReference type="PANTHER" id="PTHR31776:SF0">
    <property type="entry name" value="ALPHA-L-ARABINOFURANOSIDASE 1"/>
    <property type="match status" value="1"/>
</dbReference>
<dbReference type="InterPro" id="IPR051563">
    <property type="entry name" value="Glycosyl_Hydrolase_51"/>
</dbReference>
<dbReference type="EMBL" id="ML769451">
    <property type="protein sequence ID" value="KAE9400941.1"/>
    <property type="molecule type" value="Genomic_DNA"/>
</dbReference>
<dbReference type="OrthoDB" id="406864at2759"/>
<dbReference type="SUPFAM" id="SSF51445">
    <property type="entry name" value="(Trans)glycosidases"/>
    <property type="match status" value="1"/>
</dbReference>
<feature type="chain" id="PRO_5025417153" description="non-reducing end alpha-L-arabinofuranosidase" evidence="8">
    <location>
        <begin position="24"/>
        <end position="673"/>
    </location>
</feature>
<feature type="domain" description="Alpha-L-arabinofuranosidase C-terminal" evidence="9">
    <location>
        <begin position="471"/>
        <end position="657"/>
    </location>
</feature>
<dbReference type="UniPathway" id="UPA00667"/>
<sequence>MALHGKLYLAACFLFFSVTPVRSSLAPPDALNLRITNNITHEIPSTLYGYMWEIVLHAGIWIWNINVDSFSGDGGLYAELLQNRAFQGVIPGTQNALNAWQSYNGARLSVTSKTDGISAALPNSLQVQIPKVISGPIGFENTGYWGIKVQEGWTYNGSFYVKSDTYASSITVSLKSSRGTVFASQTLTGVSSSWNKLAFELSPITSAANDDNVFNVALDGEAAAGQTVYFGLFSLFPPTYNGRPNGMRIDLAEAMAATNPTVWRFPGGNNLEGDSIDTRWKWNETIGPLEDRPGRIGTWSYPNTDGLGLLEYLNWAEDLGAVRVWDGIALGNYTTLDGFTAYIDDVLNEIEFITGNTSTKWGQVRASLGREEPYALRFIEIGNEDQVALAGSTRPAFFCSKYAAYRWSAFVNAIGAEYPEMQFLATSLPSLALDPPYKRIDFHQYDTATFFETFAFFFDSYPRNSTRWFVGEYAVTSTNETNPLALLTQGRLLYPTLAGSTAEAAFMTGMERNSDVVFASAYAPSLQHLKNYQWTPNIISFDASHIVKSTSYYVQQMFSTNRGTHVLTTSPTSDNNSVPLYWVSNTGPDDLVGNIVLDFATPGYATAISLGTPALSPITGSFNISNTIEEPEQITPVASSFTFQDPTRFNYTFPATSVTVLAVQSINFNSSSS</sequence>
<protein>
    <recommendedName>
        <fullName evidence="4">non-reducing end alpha-L-arabinofuranosidase</fullName>
        <ecNumber evidence="4">3.2.1.55</ecNumber>
    </recommendedName>
</protein>
<evidence type="ECO:0000256" key="8">
    <source>
        <dbReference type="SAM" id="SignalP"/>
    </source>
</evidence>
<organism evidence="10 11">
    <name type="scientific">Gymnopus androsaceus JB14</name>
    <dbReference type="NCBI Taxonomy" id="1447944"/>
    <lineage>
        <taxon>Eukaryota</taxon>
        <taxon>Fungi</taxon>
        <taxon>Dikarya</taxon>
        <taxon>Basidiomycota</taxon>
        <taxon>Agaricomycotina</taxon>
        <taxon>Agaricomycetes</taxon>
        <taxon>Agaricomycetidae</taxon>
        <taxon>Agaricales</taxon>
        <taxon>Marasmiineae</taxon>
        <taxon>Omphalotaceae</taxon>
        <taxon>Gymnopus</taxon>
    </lineage>
</organism>
<dbReference type="InterPro" id="IPR010720">
    <property type="entry name" value="Alpha-L-AF_C"/>
</dbReference>
<evidence type="ECO:0000256" key="1">
    <source>
        <dbReference type="ARBA" id="ARBA00001462"/>
    </source>
</evidence>
<dbReference type="InterPro" id="IPR055235">
    <property type="entry name" value="ASD1_cat"/>
</dbReference>
<dbReference type="EC" id="3.2.1.55" evidence="4"/>
<dbReference type="AlphaFoldDB" id="A0A6A4HT40"/>
<dbReference type="Pfam" id="PF22848">
    <property type="entry name" value="ASD1_dom"/>
    <property type="match status" value="1"/>
</dbReference>
<dbReference type="SMART" id="SM00813">
    <property type="entry name" value="Alpha-L-AF_C"/>
    <property type="match status" value="1"/>
</dbReference>
<evidence type="ECO:0000256" key="7">
    <source>
        <dbReference type="ARBA" id="ARBA00023180"/>
    </source>
</evidence>
<evidence type="ECO:0000256" key="6">
    <source>
        <dbReference type="ARBA" id="ARBA00022801"/>
    </source>
</evidence>
<dbReference type="GO" id="GO:0046556">
    <property type="term" value="F:alpha-L-arabinofuranosidase activity"/>
    <property type="evidence" value="ECO:0007669"/>
    <property type="project" value="UniProtKB-EC"/>
</dbReference>
<dbReference type="Proteomes" id="UP000799118">
    <property type="component" value="Unassembled WGS sequence"/>
</dbReference>
<feature type="signal peptide" evidence="8">
    <location>
        <begin position="1"/>
        <end position="23"/>
    </location>
</feature>
<keyword evidence="6 10" id="KW-0378">Hydrolase</keyword>
<evidence type="ECO:0000256" key="5">
    <source>
        <dbReference type="ARBA" id="ARBA00022729"/>
    </source>
</evidence>
<keyword evidence="11" id="KW-1185">Reference proteome</keyword>
<dbReference type="Pfam" id="PF06964">
    <property type="entry name" value="Alpha-L-AF_C"/>
    <property type="match status" value="1"/>
</dbReference>
<evidence type="ECO:0000256" key="3">
    <source>
        <dbReference type="ARBA" id="ARBA00007186"/>
    </source>
</evidence>
<comment type="pathway">
    <text evidence="2">Glycan metabolism; L-arabinan degradation.</text>
</comment>
<dbReference type="Gene3D" id="3.20.20.80">
    <property type="entry name" value="Glycosidases"/>
    <property type="match status" value="1"/>
</dbReference>